<evidence type="ECO:0000256" key="1">
    <source>
        <dbReference type="SAM" id="Phobius"/>
    </source>
</evidence>
<organism evidence="3 4">
    <name type="scientific">Magallana gigas</name>
    <name type="common">Pacific oyster</name>
    <name type="synonym">Crassostrea gigas</name>
    <dbReference type="NCBI Taxonomy" id="29159"/>
    <lineage>
        <taxon>Eukaryota</taxon>
        <taxon>Metazoa</taxon>
        <taxon>Spiralia</taxon>
        <taxon>Lophotrochozoa</taxon>
        <taxon>Mollusca</taxon>
        <taxon>Bivalvia</taxon>
        <taxon>Autobranchia</taxon>
        <taxon>Pteriomorphia</taxon>
        <taxon>Ostreida</taxon>
        <taxon>Ostreoidea</taxon>
        <taxon>Ostreidae</taxon>
        <taxon>Magallana</taxon>
    </lineage>
</organism>
<dbReference type="AlphaFoldDB" id="A0A8W8IIW1"/>
<feature type="transmembrane region" description="Helical" evidence="1">
    <location>
        <begin position="95"/>
        <end position="119"/>
    </location>
</feature>
<keyword evidence="1" id="KW-1133">Transmembrane helix</keyword>
<evidence type="ECO:0000256" key="2">
    <source>
        <dbReference type="SAM" id="SignalP"/>
    </source>
</evidence>
<dbReference type="EnsemblMetazoa" id="G1450.1">
    <property type="protein sequence ID" value="G1450.1:cds"/>
    <property type="gene ID" value="G1450"/>
</dbReference>
<feature type="chain" id="PRO_5036456918" description="TNFR-Cys domain-containing protein" evidence="2">
    <location>
        <begin position="22"/>
        <end position="144"/>
    </location>
</feature>
<keyword evidence="4" id="KW-1185">Reference proteome</keyword>
<name>A0A8W8IIW1_MAGGI</name>
<sequence>MNSYHILFAIFLTKYVLMARAGTLKEQTGKLNATFPCGDPENGQRCKIPFEFCDTIIESCTPCNVDICREKSRPSCNIFCDDTTTEIKKNYKNDFHITLGVLILIVVLDIVVVSITMVIQRRKRNNLEDLPDQRDMRPIANPTD</sequence>
<evidence type="ECO:0008006" key="5">
    <source>
        <dbReference type="Google" id="ProtNLM"/>
    </source>
</evidence>
<dbReference type="Proteomes" id="UP000005408">
    <property type="component" value="Unassembled WGS sequence"/>
</dbReference>
<keyword evidence="1" id="KW-0472">Membrane</keyword>
<feature type="signal peptide" evidence="2">
    <location>
        <begin position="1"/>
        <end position="21"/>
    </location>
</feature>
<keyword evidence="1" id="KW-0812">Transmembrane</keyword>
<proteinExistence type="predicted"/>
<accession>A0A8W8IIW1</accession>
<keyword evidence="2" id="KW-0732">Signal</keyword>
<evidence type="ECO:0000313" key="4">
    <source>
        <dbReference type="Proteomes" id="UP000005408"/>
    </source>
</evidence>
<evidence type="ECO:0000313" key="3">
    <source>
        <dbReference type="EnsemblMetazoa" id="G1450.1:cds"/>
    </source>
</evidence>
<reference evidence="3" key="1">
    <citation type="submission" date="2022-08" db="UniProtKB">
        <authorList>
            <consortium name="EnsemblMetazoa"/>
        </authorList>
    </citation>
    <scope>IDENTIFICATION</scope>
    <source>
        <strain evidence="3">05x7-T-G4-1.051#20</strain>
    </source>
</reference>
<protein>
    <recommendedName>
        <fullName evidence="5">TNFR-Cys domain-containing protein</fullName>
    </recommendedName>
</protein>